<keyword evidence="1" id="KW-0732">Signal</keyword>
<evidence type="ECO:0000313" key="2">
    <source>
        <dbReference type="EMBL" id="JAI08539.1"/>
    </source>
</evidence>
<feature type="signal peptide" evidence="1">
    <location>
        <begin position="1"/>
        <end position="27"/>
    </location>
</feature>
<proteinExistence type="predicted"/>
<reference evidence="2" key="1">
    <citation type="submission" date="2014-11" db="EMBL/GenBank/DDBJ databases">
        <authorList>
            <person name="Amaro Gonzalez C."/>
        </authorList>
    </citation>
    <scope>NUCLEOTIDE SEQUENCE</scope>
</reference>
<organism evidence="2">
    <name type="scientific">Anguilla anguilla</name>
    <name type="common">European freshwater eel</name>
    <name type="synonym">Muraena anguilla</name>
    <dbReference type="NCBI Taxonomy" id="7936"/>
    <lineage>
        <taxon>Eukaryota</taxon>
        <taxon>Metazoa</taxon>
        <taxon>Chordata</taxon>
        <taxon>Craniata</taxon>
        <taxon>Vertebrata</taxon>
        <taxon>Euteleostomi</taxon>
        <taxon>Actinopterygii</taxon>
        <taxon>Neopterygii</taxon>
        <taxon>Teleostei</taxon>
        <taxon>Anguilliformes</taxon>
        <taxon>Anguillidae</taxon>
        <taxon>Anguilla</taxon>
    </lineage>
</organism>
<name>A0A0E9Y2T2_ANGAN</name>
<evidence type="ECO:0000256" key="1">
    <source>
        <dbReference type="SAM" id="SignalP"/>
    </source>
</evidence>
<dbReference type="AlphaFoldDB" id="A0A0E9Y2T2"/>
<accession>A0A0E9Y2T2</accession>
<reference evidence="2" key="2">
    <citation type="journal article" date="2015" name="Fish Shellfish Immunol.">
        <title>Early steps in the European eel (Anguilla anguilla)-Vibrio vulnificus interaction in the gills: Role of the RtxA13 toxin.</title>
        <authorList>
            <person name="Callol A."/>
            <person name="Pajuelo D."/>
            <person name="Ebbesson L."/>
            <person name="Teles M."/>
            <person name="MacKenzie S."/>
            <person name="Amaro C."/>
        </authorList>
    </citation>
    <scope>NUCLEOTIDE SEQUENCE</scope>
</reference>
<feature type="chain" id="PRO_5002435351" description="Secreted protein" evidence="1">
    <location>
        <begin position="28"/>
        <end position="77"/>
    </location>
</feature>
<evidence type="ECO:0008006" key="3">
    <source>
        <dbReference type="Google" id="ProtNLM"/>
    </source>
</evidence>
<dbReference type="EMBL" id="GBXM01000039">
    <property type="protein sequence ID" value="JAI08539.1"/>
    <property type="molecule type" value="Transcribed_RNA"/>
</dbReference>
<sequence>MHCSCLLMLHKVVMQCLLMYYIYLTKSHKCQCNTVIFTGIRHHRVSGNSVKHTYFQMYNLMIKKCQNSSLCYRLFYE</sequence>
<protein>
    <recommendedName>
        <fullName evidence="3">Secreted protein</fullName>
    </recommendedName>
</protein>